<reference evidence="3 5" key="1">
    <citation type="submission" date="2017-11" db="EMBL/GenBank/DDBJ databases">
        <title>Comparitive Functional Genomics of Dry Heat Resistant strains isolated from the Viking Spacecraft.</title>
        <authorList>
            <person name="Seuylemezian A."/>
            <person name="Cooper K."/>
            <person name="Vaishampayan P."/>
        </authorList>
    </citation>
    <scope>NUCLEOTIDE SEQUENCE [LARGE SCALE GENOMIC DNA]</scope>
    <source>
        <strain evidence="3 5">M4.6</strain>
    </source>
</reference>
<dbReference type="Pfam" id="PF07883">
    <property type="entry name" value="Cupin_2"/>
    <property type="match status" value="1"/>
</dbReference>
<sequence length="141" mass="15422">MADKQFHITPEQVETLLFDWGTIKLTSTPELTGSTAFSAGVVIVDPGKGHGRHNHPGAEEIMYIISGEGEQMVEDEHGNPQVFKITAGSTVYVPESRYHYSINTGWEPMRVFVLYSPAGSEAAMRNGSDCTITEPGKVPVR</sequence>
<dbReference type="Proteomes" id="UP000235114">
    <property type="component" value="Unassembled WGS sequence"/>
</dbReference>
<dbReference type="SUPFAM" id="SSF51182">
    <property type="entry name" value="RmlC-like cupins"/>
    <property type="match status" value="1"/>
</dbReference>
<dbReference type="Proteomes" id="UP000234951">
    <property type="component" value="Unassembled WGS sequence"/>
</dbReference>
<evidence type="ECO:0000313" key="5">
    <source>
        <dbReference type="Proteomes" id="UP000234951"/>
    </source>
</evidence>
<dbReference type="RefSeq" id="WP_101577651.1">
    <property type="nucleotide sequence ID" value="NZ_PGVA01000027.1"/>
</dbReference>
<dbReference type="InterPro" id="IPR013096">
    <property type="entry name" value="Cupin_2"/>
</dbReference>
<reference evidence="4 6" key="2">
    <citation type="submission" date="2017-12" db="EMBL/GenBank/DDBJ databases">
        <title>Comparative Functional Genomics of Dry Heat Resistant strains isolated from the Viking Spacecraft.</title>
        <authorList>
            <person name="Seuylemezian A."/>
            <person name="Cooper K."/>
            <person name="Vaishampayan P."/>
        </authorList>
    </citation>
    <scope>NUCLEOTIDE SEQUENCE [LARGE SCALE GENOMIC DNA]</scope>
    <source>
        <strain evidence="4 6">ATCC 29669</strain>
    </source>
</reference>
<dbReference type="PANTHER" id="PTHR35848">
    <property type="entry name" value="OXALATE-BINDING PROTEIN"/>
    <property type="match status" value="1"/>
</dbReference>
<evidence type="ECO:0000259" key="2">
    <source>
        <dbReference type="Pfam" id="PF07883"/>
    </source>
</evidence>
<dbReference type="InterPro" id="IPR011051">
    <property type="entry name" value="RmlC_Cupin_sf"/>
</dbReference>
<dbReference type="EMBL" id="PGVA01000027">
    <property type="protein sequence ID" value="PLR82304.1"/>
    <property type="molecule type" value="Genomic_DNA"/>
</dbReference>
<evidence type="ECO:0000313" key="4">
    <source>
        <dbReference type="EMBL" id="PLR99459.1"/>
    </source>
</evidence>
<evidence type="ECO:0000313" key="3">
    <source>
        <dbReference type="EMBL" id="PLR82304.1"/>
    </source>
</evidence>
<proteinExistence type="predicted"/>
<dbReference type="OrthoDB" id="9791637at2"/>
<organism evidence="3 5">
    <name type="scientific">Bacillus canaveralius</name>
    <dbReference type="NCBI Taxonomy" id="1403243"/>
    <lineage>
        <taxon>Bacteria</taxon>
        <taxon>Bacillati</taxon>
        <taxon>Bacillota</taxon>
        <taxon>Bacilli</taxon>
        <taxon>Bacillales</taxon>
        <taxon>Bacillaceae</taxon>
        <taxon>Bacillus</taxon>
    </lineage>
</organism>
<gene>
    <name evidence="3" type="ORF">CU635_12190</name>
    <name evidence="4" type="ORF">CVD25_05520</name>
</gene>
<dbReference type="InterPro" id="IPR051610">
    <property type="entry name" value="GPI/OXD"/>
</dbReference>
<name>A0A2N5GL69_9BACI</name>
<evidence type="ECO:0000256" key="1">
    <source>
        <dbReference type="ARBA" id="ARBA00022723"/>
    </source>
</evidence>
<keyword evidence="1" id="KW-0479">Metal-binding</keyword>
<dbReference type="Gene3D" id="2.60.120.10">
    <property type="entry name" value="Jelly Rolls"/>
    <property type="match status" value="1"/>
</dbReference>
<dbReference type="PANTHER" id="PTHR35848:SF6">
    <property type="entry name" value="CUPIN TYPE-2 DOMAIN-CONTAINING PROTEIN"/>
    <property type="match status" value="1"/>
</dbReference>
<dbReference type="AlphaFoldDB" id="A0A2N5GL69"/>
<accession>A0A2N5GL69</accession>
<dbReference type="EMBL" id="PGVD01000014">
    <property type="protein sequence ID" value="PLR99459.1"/>
    <property type="molecule type" value="Genomic_DNA"/>
</dbReference>
<dbReference type="InterPro" id="IPR014710">
    <property type="entry name" value="RmlC-like_jellyroll"/>
</dbReference>
<keyword evidence="6" id="KW-1185">Reference proteome</keyword>
<protein>
    <submittedName>
        <fullName evidence="3">Cupin</fullName>
    </submittedName>
</protein>
<comment type="caution">
    <text evidence="3">The sequence shown here is derived from an EMBL/GenBank/DDBJ whole genome shotgun (WGS) entry which is preliminary data.</text>
</comment>
<evidence type="ECO:0000313" key="6">
    <source>
        <dbReference type="Proteomes" id="UP000235114"/>
    </source>
</evidence>
<feature type="domain" description="Cupin type-2" evidence="2">
    <location>
        <begin position="41"/>
        <end position="115"/>
    </location>
</feature>
<dbReference type="GO" id="GO:0046872">
    <property type="term" value="F:metal ion binding"/>
    <property type="evidence" value="ECO:0007669"/>
    <property type="project" value="UniProtKB-KW"/>
</dbReference>